<dbReference type="GO" id="GO:0007156">
    <property type="term" value="P:homophilic cell adhesion via plasma membrane adhesion molecules"/>
    <property type="evidence" value="ECO:0007669"/>
    <property type="project" value="InterPro"/>
</dbReference>
<feature type="domain" description="Cadherin" evidence="9">
    <location>
        <begin position="192"/>
        <end position="298"/>
    </location>
</feature>
<evidence type="ECO:0000256" key="1">
    <source>
        <dbReference type="ARBA" id="ARBA00004370"/>
    </source>
</evidence>
<feature type="region of interest" description="Disordered" evidence="8">
    <location>
        <begin position="21"/>
        <end position="42"/>
    </location>
</feature>
<dbReference type="GO" id="GO:0005911">
    <property type="term" value="C:cell-cell junction"/>
    <property type="evidence" value="ECO:0007669"/>
    <property type="project" value="TreeGrafter"/>
</dbReference>
<dbReference type="SMART" id="SM00112">
    <property type="entry name" value="CA"/>
    <property type="match status" value="1"/>
</dbReference>
<evidence type="ECO:0000313" key="10">
    <source>
        <dbReference type="EMBL" id="SNS40339.1"/>
    </source>
</evidence>
<evidence type="ECO:0000256" key="3">
    <source>
        <dbReference type="ARBA" id="ARBA00022737"/>
    </source>
</evidence>
<dbReference type="Gene3D" id="2.60.40.10">
    <property type="entry name" value="Immunoglobulins"/>
    <property type="match status" value="2"/>
</dbReference>
<feature type="non-terminal residue" evidence="10">
    <location>
        <position position="349"/>
    </location>
</feature>
<evidence type="ECO:0000256" key="6">
    <source>
        <dbReference type="ARBA" id="ARBA00022989"/>
    </source>
</evidence>
<evidence type="ECO:0000313" key="11">
    <source>
        <dbReference type="Proteomes" id="UP000198426"/>
    </source>
</evidence>
<sequence>MPKPPWAQGELIAPEITAFGENSGGIDDNLTNDSTPTLTGTSDPGIEVRLFANGVLLGTTTADDSGNWSFTTGVLTDGSYSFTAETGKGSHIVTSDPFDVVIDTTTPDPEITSAVEEAAGGVRLEGTAEAGASVDIYRDGVLIGTVIAEGGSWEFLDENYAGGTVTYTAVATDLADNSAERSIRFPNAAPSITSPAAVSVAENQTLALDVSASDDNDSEGAGLAYAVTGGADAALFAIDPATGTLSFLAAPDYENPADADGDNAYQVQVTVSDSGGLTDVQDITVTVTDAPENAAPSITSPAAVSVAENQTLALDVSASDDNDSEGAGLAYAITGGADAALFAIDPATG</sequence>
<evidence type="ECO:0000256" key="5">
    <source>
        <dbReference type="ARBA" id="ARBA00022889"/>
    </source>
</evidence>
<dbReference type="PANTHER" id="PTHR24025">
    <property type="entry name" value="DESMOGLEIN FAMILY MEMBER"/>
    <property type="match status" value="1"/>
</dbReference>
<dbReference type="SUPFAM" id="SSF49313">
    <property type="entry name" value="Cadherin-like"/>
    <property type="match status" value="1"/>
</dbReference>
<gene>
    <name evidence="10" type="ORF">SAMN05421757_1021</name>
</gene>
<dbReference type="AlphaFoldDB" id="A0A239E7A2"/>
<organism evidence="10 11">
    <name type="scientific">Tropicimonas sediminicola</name>
    <dbReference type="NCBI Taxonomy" id="1031541"/>
    <lineage>
        <taxon>Bacteria</taxon>
        <taxon>Pseudomonadati</taxon>
        <taxon>Pseudomonadota</taxon>
        <taxon>Alphaproteobacteria</taxon>
        <taxon>Rhodobacterales</taxon>
        <taxon>Roseobacteraceae</taxon>
        <taxon>Tropicimonas</taxon>
    </lineage>
</organism>
<dbReference type="PANTHER" id="PTHR24025:SF31">
    <property type="entry name" value="NEURAL-CADHERIN"/>
    <property type="match status" value="1"/>
</dbReference>
<keyword evidence="6" id="KW-1133">Transmembrane helix</keyword>
<keyword evidence="4" id="KW-0106">Calcium</keyword>
<dbReference type="InterPro" id="IPR050971">
    <property type="entry name" value="Cadherin-domain_protein"/>
</dbReference>
<name>A0A239E7A2_9RHOB</name>
<dbReference type="PROSITE" id="PS50268">
    <property type="entry name" value="CADHERIN_2"/>
    <property type="match status" value="1"/>
</dbReference>
<accession>A0A239E7A2</accession>
<evidence type="ECO:0000256" key="4">
    <source>
        <dbReference type="ARBA" id="ARBA00022837"/>
    </source>
</evidence>
<keyword evidence="5" id="KW-0130">Cell adhesion</keyword>
<dbReference type="OrthoDB" id="9773411at2"/>
<dbReference type="Gene3D" id="2.60.40.60">
    <property type="entry name" value="Cadherins"/>
    <property type="match status" value="1"/>
</dbReference>
<dbReference type="GO" id="GO:0005509">
    <property type="term" value="F:calcium ion binding"/>
    <property type="evidence" value="ECO:0007669"/>
    <property type="project" value="InterPro"/>
</dbReference>
<keyword evidence="3" id="KW-0677">Repeat</keyword>
<evidence type="ECO:0000256" key="7">
    <source>
        <dbReference type="ARBA" id="ARBA00023136"/>
    </source>
</evidence>
<dbReference type="GO" id="GO:0016020">
    <property type="term" value="C:membrane"/>
    <property type="evidence" value="ECO:0007669"/>
    <property type="project" value="UniProtKB-SubCell"/>
</dbReference>
<dbReference type="InterPro" id="IPR015919">
    <property type="entry name" value="Cadherin-like_sf"/>
</dbReference>
<dbReference type="InterPro" id="IPR002126">
    <property type="entry name" value="Cadherin-like_dom"/>
</dbReference>
<reference evidence="10 11" key="1">
    <citation type="submission" date="2017-06" db="EMBL/GenBank/DDBJ databases">
        <authorList>
            <person name="Kim H.J."/>
            <person name="Triplett B.A."/>
        </authorList>
    </citation>
    <scope>NUCLEOTIDE SEQUENCE [LARGE SCALE GENOMIC DNA]</scope>
    <source>
        <strain evidence="10 11">DSM 29339</strain>
    </source>
</reference>
<feature type="compositionally biased region" description="Polar residues" evidence="8">
    <location>
        <begin position="29"/>
        <end position="42"/>
    </location>
</feature>
<evidence type="ECO:0000259" key="9">
    <source>
        <dbReference type="PROSITE" id="PS50268"/>
    </source>
</evidence>
<keyword evidence="2" id="KW-0812">Transmembrane</keyword>
<dbReference type="EMBL" id="FZOY01000002">
    <property type="protein sequence ID" value="SNS40339.1"/>
    <property type="molecule type" value="Genomic_DNA"/>
</dbReference>
<dbReference type="Pfam" id="PF00028">
    <property type="entry name" value="Cadherin"/>
    <property type="match status" value="1"/>
</dbReference>
<dbReference type="CDD" id="cd11304">
    <property type="entry name" value="Cadherin_repeat"/>
    <property type="match status" value="2"/>
</dbReference>
<keyword evidence="11" id="KW-1185">Reference proteome</keyword>
<dbReference type="Pfam" id="PF19077">
    <property type="entry name" value="Big_13"/>
    <property type="match status" value="1"/>
</dbReference>
<comment type="subcellular location">
    <subcellularLocation>
        <location evidence="1">Membrane</location>
    </subcellularLocation>
</comment>
<dbReference type="RefSeq" id="WP_141134824.1">
    <property type="nucleotide sequence ID" value="NZ_FZOY01000002.1"/>
</dbReference>
<protein>
    <submittedName>
        <fullName evidence="10">Cadherin domain-containing protein</fullName>
    </submittedName>
</protein>
<dbReference type="InterPro" id="IPR013783">
    <property type="entry name" value="Ig-like_fold"/>
</dbReference>
<keyword evidence="7" id="KW-0472">Membrane</keyword>
<proteinExistence type="predicted"/>
<evidence type="ECO:0000256" key="8">
    <source>
        <dbReference type="SAM" id="MobiDB-lite"/>
    </source>
</evidence>
<dbReference type="Proteomes" id="UP000198426">
    <property type="component" value="Unassembled WGS sequence"/>
</dbReference>
<dbReference type="InterPro" id="IPR044016">
    <property type="entry name" value="Big_13"/>
</dbReference>
<evidence type="ECO:0000256" key="2">
    <source>
        <dbReference type="ARBA" id="ARBA00022692"/>
    </source>
</evidence>
<dbReference type="PRINTS" id="PR00205">
    <property type="entry name" value="CADHERIN"/>
</dbReference>